<reference evidence="1 2" key="1">
    <citation type="submission" date="2019-05" db="EMBL/GenBank/DDBJ databases">
        <title>Genome of Alcanivorax gelatiniphagus, an oil degrading marine bacteria.</title>
        <authorList>
            <person name="Kwon K.K."/>
        </authorList>
    </citation>
    <scope>NUCLEOTIDE SEQUENCE [LARGE SCALE GENOMIC DNA]</scope>
    <source>
        <strain evidence="1 2">MEBiC 08158</strain>
    </source>
</reference>
<dbReference type="InterPro" id="IPR007554">
    <property type="entry name" value="Glycerophosphate_synth"/>
</dbReference>
<evidence type="ECO:0000313" key="1">
    <source>
        <dbReference type="EMBL" id="TMW10764.1"/>
    </source>
</evidence>
<dbReference type="PANTHER" id="PTHR37316:SF3">
    <property type="entry name" value="TEICHOIC ACID GLYCEROL-PHOSPHATE TRANSFERASE"/>
    <property type="match status" value="1"/>
</dbReference>
<proteinExistence type="predicted"/>
<dbReference type="PANTHER" id="PTHR37316">
    <property type="entry name" value="TEICHOIC ACID GLYCEROL-PHOSPHATE PRIMASE"/>
    <property type="match status" value="1"/>
</dbReference>
<dbReference type="Proteomes" id="UP000739180">
    <property type="component" value="Unassembled WGS sequence"/>
</dbReference>
<comment type="caution">
    <text evidence="1">The sequence shown here is derived from an EMBL/GenBank/DDBJ whole genome shotgun (WGS) entry which is preliminary data.</text>
</comment>
<dbReference type="Gene3D" id="3.40.50.12580">
    <property type="match status" value="1"/>
</dbReference>
<sequence>MARDLAKYPFIVDISSREDIYDLLPDLALMITDYSSLYIDGLLFDVPVLFYRFDEHWYAEACRRTYDYSRDLPEAGRVVTDFESLYEELDRGHCFDRECHRKGRNSQRHQFWSPGLPMSFEVINQHLGW</sequence>
<dbReference type="Pfam" id="PF04464">
    <property type="entry name" value="Glyphos_transf"/>
    <property type="match status" value="1"/>
</dbReference>
<dbReference type="EMBL" id="VCQT01000045">
    <property type="protein sequence ID" value="TMW10764.1"/>
    <property type="molecule type" value="Genomic_DNA"/>
</dbReference>
<name>A0ABY2XGG9_9GAMM</name>
<gene>
    <name evidence="1" type="ORF">FGS76_15730</name>
</gene>
<accession>A0ABY2XGG9</accession>
<dbReference type="InterPro" id="IPR051612">
    <property type="entry name" value="Teichoic_Acid_Biosynth"/>
</dbReference>
<dbReference type="InterPro" id="IPR043148">
    <property type="entry name" value="TagF_C"/>
</dbReference>
<evidence type="ECO:0000313" key="2">
    <source>
        <dbReference type="Proteomes" id="UP000739180"/>
    </source>
</evidence>
<protein>
    <submittedName>
        <fullName evidence="1">Uncharacterized protein</fullName>
    </submittedName>
</protein>
<organism evidence="1 2">
    <name type="scientific">Alloalcanivorax gelatiniphagus</name>
    <dbReference type="NCBI Taxonomy" id="1194167"/>
    <lineage>
        <taxon>Bacteria</taxon>
        <taxon>Pseudomonadati</taxon>
        <taxon>Pseudomonadota</taxon>
        <taxon>Gammaproteobacteria</taxon>
        <taxon>Oceanospirillales</taxon>
        <taxon>Alcanivoracaceae</taxon>
        <taxon>Alloalcanivorax</taxon>
    </lineage>
</organism>
<keyword evidence="2" id="KW-1185">Reference proteome</keyword>